<dbReference type="GO" id="GO:0016042">
    <property type="term" value="P:lipid catabolic process"/>
    <property type="evidence" value="ECO:0007669"/>
    <property type="project" value="UniProtKB-UniRule"/>
</dbReference>
<feature type="domain" description="PNPLA" evidence="6">
    <location>
        <begin position="50"/>
        <end position="259"/>
    </location>
</feature>
<protein>
    <recommendedName>
        <fullName evidence="6">PNPLA domain-containing protein</fullName>
    </recommendedName>
</protein>
<dbReference type="Proteomes" id="UP000307749">
    <property type="component" value="Unassembled WGS sequence"/>
</dbReference>
<dbReference type="Pfam" id="PF12536">
    <property type="entry name" value="DUF3734"/>
    <property type="match status" value="1"/>
</dbReference>
<keyword evidence="3 4" id="KW-0443">Lipid metabolism</keyword>
<feature type="active site" description="Proton acceptor" evidence="4">
    <location>
        <position position="246"/>
    </location>
</feature>
<evidence type="ECO:0000256" key="3">
    <source>
        <dbReference type="ARBA" id="ARBA00023098"/>
    </source>
</evidence>
<feature type="short sequence motif" description="GXSXG" evidence="4">
    <location>
        <begin position="81"/>
        <end position="85"/>
    </location>
</feature>
<dbReference type="SUPFAM" id="SSF52151">
    <property type="entry name" value="FabD/lysophospholipase-like"/>
    <property type="match status" value="1"/>
</dbReference>
<dbReference type="InterPro" id="IPR016035">
    <property type="entry name" value="Acyl_Trfase/lysoPLipase"/>
</dbReference>
<feature type="active site" description="Nucleophile" evidence="4">
    <location>
        <position position="83"/>
    </location>
</feature>
<comment type="caution">
    <text evidence="7">The sequence shown here is derived from an EMBL/GenBank/DDBJ whole genome shotgun (WGS) entry which is preliminary data.</text>
</comment>
<dbReference type="PANTHER" id="PTHR14226">
    <property type="entry name" value="NEUROPATHY TARGET ESTERASE/SWISS CHEESE D.MELANOGASTER"/>
    <property type="match status" value="1"/>
</dbReference>
<feature type="short sequence motif" description="GXGXXG" evidence="4">
    <location>
        <begin position="54"/>
        <end position="59"/>
    </location>
</feature>
<name>A0A4S3KRM7_9GAMM</name>
<accession>A0A4S3KRM7</accession>
<dbReference type="EMBL" id="MWQO01000007">
    <property type="protein sequence ID" value="THD11755.1"/>
    <property type="molecule type" value="Genomic_DNA"/>
</dbReference>
<evidence type="ECO:0000256" key="4">
    <source>
        <dbReference type="PROSITE-ProRule" id="PRU01161"/>
    </source>
</evidence>
<evidence type="ECO:0000256" key="2">
    <source>
        <dbReference type="ARBA" id="ARBA00022963"/>
    </source>
</evidence>
<dbReference type="RefSeq" id="WP_081126956.1">
    <property type="nucleotide sequence ID" value="NZ_LDOS01000002.1"/>
</dbReference>
<sequence>MARRTPLRKSAGKEQAPAQVGAARAAPRVTATAAKDALHQHVAEYAEIALVLQGGGALGAYQGGIYEALDAAAVRIDRVAGISIGSINAALIAGNPPAQRVKALREFWHRVTRQPLLPPSPWEWFEDALEWPAPLREWQGHIEGLRAIMEGQRGFFHPRQDLLQSPHFTSFYDTAPLRATLESLVDFKLLNNGPVRISVAAVNVQSGNFEIFDSAEQTLGPEHIMASGALPPGFPPVQVGDQFYWDGGLVSNTPLMQVLGGHPKRHTLVFQVDLWNAQGALPRDLAQVLSRQKDIQFSSRTRAATDLLQRAHEQRHILRELLTRIPPGKRDALCDQVAEMARDERYNVVHMIYRDKPMDGQEKDYQFGRRAMLRHWAAGRADTRATLAHVDWFALPDAEHPFRTHDLHRGG</sequence>
<feature type="short sequence motif" description="DGA/G" evidence="4">
    <location>
        <begin position="246"/>
        <end position="248"/>
    </location>
</feature>
<dbReference type="InterPro" id="IPR002641">
    <property type="entry name" value="PNPLA_dom"/>
</dbReference>
<dbReference type="Pfam" id="PF01734">
    <property type="entry name" value="Patatin"/>
    <property type="match status" value="1"/>
</dbReference>
<dbReference type="OrthoDB" id="9807112at2"/>
<evidence type="ECO:0000256" key="5">
    <source>
        <dbReference type="SAM" id="MobiDB-lite"/>
    </source>
</evidence>
<keyword evidence="8" id="KW-1185">Reference proteome</keyword>
<keyword evidence="2 4" id="KW-0442">Lipid degradation</keyword>
<evidence type="ECO:0000259" key="6">
    <source>
        <dbReference type="PROSITE" id="PS51635"/>
    </source>
</evidence>
<dbReference type="InterPro" id="IPR050301">
    <property type="entry name" value="NTE"/>
</dbReference>
<keyword evidence="1 4" id="KW-0378">Hydrolase</keyword>
<feature type="region of interest" description="Disordered" evidence="5">
    <location>
        <begin position="1"/>
        <end position="25"/>
    </location>
</feature>
<dbReference type="GO" id="GO:0016787">
    <property type="term" value="F:hydrolase activity"/>
    <property type="evidence" value="ECO:0007669"/>
    <property type="project" value="UniProtKB-UniRule"/>
</dbReference>
<dbReference type="CDD" id="cd07209">
    <property type="entry name" value="Pat_hypo_Ecoli_Z1214_like"/>
    <property type="match status" value="1"/>
</dbReference>
<reference evidence="7 8" key="1">
    <citation type="submission" date="2017-02" db="EMBL/GenBank/DDBJ databases">
        <title>Whole genome sequencing of Metallibacterium scheffleri DSM 24874 (T).</title>
        <authorList>
            <person name="Kumar S."/>
            <person name="Patil P."/>
            <person name="Patil P.B."/>
        </authorList>
    </citation>
    <scope>NUCLEOTIDE SEQUENCE [LARGE SCALE GENOMIC DNA]</scope>
    <source>
        <strain evidence="7 8">DSM 24874</strain>
    </source>
</reference>
<gene>
    <name evidence="7" type="ORF">B1806_02495</name>
</gene>
<dbReference type="InterPro" id="IPR021095">
    <property type="entry name" value="DUF3734"/>
</dbReference>
<dbReference type="Gene3D" id="3.40.1090.10">
    <property type="entry name" value="Cytosolic phospholipase A2 catalytic domain"/>
    <property type="match status" value="2"/>
</dbReference>
<evidence type="ECO:0000313" key="8">
    <source>
        <dbReference type="Proteomes" id="UP000307749"/>
    </source>
</evidence>
<dbReference type="PROSITE" id="PS51635">
    <property type="entry name" value="PNPLA"/>
    <property type="match status" value="1"/>
</dbReference>
<dbReference type="AlphaFoldDB" id="A0A4S3KRM7"/>
<dbReference type="STRING" id="993689.GCA_002077135_01574"/>
<dbReference type="PANTHER" id="PTHR14226:SF57">
    <property type="entry name" value="BLR7027 PROTEIN"/>
    <property type="match status" value="1"/>
</dbReference>
<evidence type="ECO:0000256" key="1">
    <source>
        <dbReference type="ARBA" id="ARBA00022801"/>
    </source>
</evidence>
<feature type="compositionally biased region" description="Low complexity" evidence="5">
    <location>
        <begin position="15"/>
        <end position="25"/>
    </location>
</feature>
<organism evidence="7 8">
    <name type="scientific">Metallibacterium scheffleri</name>
    <dbReference type="NCBI Taxonomy" id="993689"/>
    <lineage>
        <taxon>Bacteria</taxon>
        <taxon>Pseudomonadati</taxon>
        <taxon>Pseudomonadota</taxon>
        <taxon>Gammaproteobacteria</taxon>
        <taxon>Lysobacterales</taxon>
        <taxon>Rhodanobacteraceae</taxon>
        <taxon>Metallibacterium</taxon>
    </lineage>
</organism>
<proteinExistence type="predicted"/>
<evidence type="ECO:0000313" key="7">
    <source>
        <dbReference type="EMBL" id="THD11755.1"/>
    </source>
</evidence>